<evidence type="ECO:0000313" key="4">
    <source>
        <dbReference type="EMBL" id="CAE8602770.1"/>
    </source>
</evidence>
<feature type="domain" description="JmjC" evidence="3">
    <location>
        <begin position="722"/>
        <end position="901"/>
    </location>
</feature>
<evidence type="ECO:0000313" key="7">
    <source>
        <dbReference type="Proteomes" id="UP000654075"/>
    </source>
</evidence>
<feature type="compositionally biased region" description="Polar residues" evidence="2">
    <location>
        <begin position="591"/>
        <end position="610"/>
    </location>
</feature>
<dbReference type="Gene3D" id="2.60.120.650">
    <property type="entry name" value="Cupin"/>
    <property type="match status" value="1"/>
</dbReference>
<dbReference type="InterPro" id="IPR003347">
    <property type="entry name" value="JmjC_dom"/>
</dbReference>
<accession>A0A813HJK4</accession>
<dbReference type="Gene3D" id="1.25.40.10">
    <property type="entry name" value="Tetratricopeptide repeat domain"/>
    <property type="match status" value="2"/>
</dbReference>
<proteinExistence type="inferred from homology"/>
<sequence>MCDPMVSVGQVQHLPQGSGRERREVEFSEPREVCAEDPVTFICWTGREQTAQFPKPRAGVRRAYLVRGFLSHQESQAILDLSSTVSSRGVVDDRMPATASSSSSSMSSPSFVDIMQSGQYMEPSLVSVIRPLVDNRLLPYIRHRFCPGAVVCSAVVRRNYLAPSSREMHDGSPDIPAECEVSHLHYCSAVIALNADTCPQGEASSLVVQTSASVESQSVVPLTAGDLFVHQFDLPTGICAHASVRYDLVFHFKDSILASLTNITPWYDQLAAEGDADAQLNLAMHLEQGLANRVADPAASAKWYRAAAEQGHAEAQHRLGMLCCSNGASDAASEAVRWWHKAALQGHRRAQCRLAEMLMRGRGTERNEPEALKWMQKSAEQLDSEAIHMLVVALATGRGGAPDLQAALRWCRRGAELGISELQHRLGVHLLTGTGCPADTVLAAHWLRRAAKAGHTGAQCNLGVLLARGLAGPRDLTEAESWFQLAADAGDPAGQSNLRLLQDPGSDVQADEDSVRVEMDSSQRETLAALMSQLQDMREVAEHPLPETADELAAILDELSSAAGDRVPVQSGLGIPPVACVVHTEARGGSSTVSSAADLHPSTSEATQSGAGRPQVAQLGQERRQRRSVPRVSAEQTQKILQLLEDGQPFLASAAMPQLIGNRVLDFMPKLMAASGRDQVTYEVQGIESDLQTLNAPLATYIQETGQSCEGSAYLMASSEVLRKPVLSAFLATPSCCRPYYGGKQSETGEGSQDWSLPVSIRPSGDRCLMVGGQGAKTQLRRDPVVSASWNMLVLGRARWRLFPADATPPDICADSDGWGSAVSSADCFAKDDLKVAQRSGASGASSAKAWEAVQEMGEVLVIPPGWWHQSMFEDRCLAVLGQFLDDCQLPLASAEVSLWLSSTVNDECPGQTPKQDEDASHSAVLERLAEKVRQGLIPGRPELCCGLRSAWSQPSDPS</sequence>
<dbReference type="Proteomes" id="UP000654075">
    <property type="component" value="Unassembled WGS sequence"/>
</dbReference>
<evidence type="ECO:0000313" key="5">
    <source>
        <dbReference type="EMBL" id="CAE8638153.1"/>
    </source>
</evidence>
<comment type="similarity">
    <text evidence="1">Belongs to the sel-1 family.</text>
</comment>
<name>A0A813HJK4_POLGL</name>
<dbReference type="Proteomes" id="UP000626109">
    <property type="component" value="Unassembled WGS sequence"/>
</dbReference>
<keyword evidence="7" id="KW-1185">Reference proteome</keyword>
<dbReference type="SUPFAM" id="SSF81901">
    <property type="entry name" value="HCP-like"/>
    <property type="match status" value="2"/>
</dbReference>
<dbReference type="InterPro" id="IPR006597">
    <property type="entry name" value="Sel1-like"/>
</dbReference>
<dbReference type="InterPro" id="IPR011990">
    <property type="entry name" value="TPR-like_helical_dom_sf"/>
</dbReference>
<dbReference type="OrthoDB" id="203487at2759"/>
<gene>
    <name evidence="4" type="ORF">PGLA1383_LOCUS21006</name>
    <name evidence="5" type="ORF">PGLA2088_LOCUS1776</name>
</gene>
<dbReference type="PANTHER" id="PTHR11102:SF160">
    <property type="entry name" value="ERAD-ASSOCIATED E3 UBIQUITIN-PROTEIN LIGASE COMPONENT HRD3"/>
    <property type="match status" value="1"/>
</dbReference>
<dbReference type="SUPFAM" id="SSF51197">
    <property type="entry name" value="Clavaminate synthase-like"/>
    <property type="match status" value="1"/>
</dbReference>
<protein>
    <recommendedName>
        <fullName evidence="3">JmjC domain-containing protein</fullName>
    </recommendedName>
</protein>
<dbReference type="InterPro" id="IPR050767">
    <property type="entry name" value="Sel1_AlgK"/>
</dbReference>
<feature type="region of interest" description="Disordered" evidence="2">
    <location>
        <begin position="1"/>
        <end position="29"/>
    </location>
</feature>
<organism evidence="5 6">
    <name type="scientific">Polarella glacialis</name>
    <name type="common">Dinoflagellate</name>
    <dbReference type="NCBI Taxonomy" id="89957"/>
    <lineage>
        <taxon>Eukaryota</taxon>
        <taxon>Sar</taxon>
        <taxon>Alveolata</taxon>
        <taxon>Dinophyceae</taxon>
        <taxon>Suessiales</taxon>
        <taxon>Suessiaceae</taxon>
        <taxon>Polarella</taxon>
    </lineage>
</organism>
<dbReference type="AlphaFoldDB" id="A0A813HJK4"/>
<evidence type="ECO:0000259" key="3">
    <source>
        <dbReference type="PROSITE" id="PS51184"/>
    </source>
</evidence>
<dbReference type="EMBL" id="CAJNNV010014638">
    <property type="protein sequence ID" value="CAE8602770.1"/>
    <property type="molecule type" value="Genomic_DNA"/>
</dbReference>
<evidence type="ECO:0000256" key="1">
    <source>
        <dbReference type="ARBA" id="ARBA00038101"/>
    </source>
</evidence>
<dbReference type="PROSITE" id="PS51184">
    <property type="entry name" value="JMJC"/>
    <property type="match status" value="1"/>
</dbReference>
<evidence type="ECO:0000256" key="2">
    <source>
        <dbReference type="SAM" id="MobiDB-lite"/>
    </source>
</evidence>
<dbReference type="PANTHER" id="PTHR11102">
    <property type="entry name" value="SEL-1-LIKE PROTEIN"/>
    <property type="match status" value="1"/>
</dbReference>
<dbReference type="Pfam" id="PF08238">
    <property type="entry name" value="Sel1"/>
    <property type="match status" value="6"/>
</dbReference>
<feature type="region of interest" description="Disordered" evidence="2">
    <location>
        <begin position="591"/>
        <end position="633"/>
    </location>
</feature>
<feature type="compositionally biased region" description="Basic and acidic residues" evidence="2">
    <location>
        <begin position="19"/>
        <end position="29"/>
    </location>
</feature>
<evidence type="ECO:0000313" key="6">
    <source>
        <dbReference type="Proteomes" id="UP000626109"/>
    </source>
</evidence>
<dbReference type="EMBL" id="CAJNNW010001401">
    <property type="protein sequence ID" value="CAE8638153.1"/>
    <property type="molecule type" value="Genomic_DNA"/>
</dbReference>
<reference evidence="5" key="1">
    <citation type="submission" date="2021-02" db="EMBL/GenBank/DDBJ databases">
        <authorList>
            <person name="Dougan E. K."/>
            <person name="Rhodes N."/>
            <person name="Thang M."/>
            <person name="Chan C."/>
        </authorList>
    </citation>
    <scope>NUCLEOTIDE SEQUENCE</scope>
</reference>
<dbReference type="SMART" id="SM00671">
    <property type="entry name" value="SEL1"/>
    <property type="match status" value="6"/>
</dbReference>
<comment type="caution">
    <text evidence="5">The sequence shown here is derived from an EMBL/GenBank/DDBJ whole genome shotgun (WGS) entry which is preliminary data.</text>
</comment>